<proteinExistence type="predicted"/>
<protein>
    <submittedName>
        <fullName evidence="2">Uncharacterized protein</fullName>
    </submittedName>
</protein>
<keyword evidence="3" id="KW-1185">Reference proteome</keyword>
<accession>A0AAP0JHP4</accession>
<feature type="compositionally biased region" description="Basic and acidic residues" evidence="1">
    <location>
        <begin position="1"/>
        <end position="30"/>
    </location>
</feature>
<dbReference type="Proteomes" id="UP001419268">
    <property type="component" value="Unassembled WGS sequence"/>
</dbReference>
<comment type="caution">
    <text evidence="2">The sequence shown here is derived from an EMBL/GenBank/DDBJ whole genome shotgun (WGS) entry which is preliminary data.</text>
</comment>
<gene>
    <name evidence="2" type="ORF">Scep_013348</name>
</gene>
<organism evidence="2 3">
    <name type="scientific">Stephania cephalantha</name>
    <dbReference type="NCBI Taxonomy" id="152367"/>
    <lineage>
        <taxon>Eukaryota</taxon>
        <taxon>Viridiplantae</taxon>
        <taxon>Streptophyta</taxon>
        <taxon>Embryophyta</taxon>
        <taxon>Tracheophyta</taxon>
        <taxon>Spermatophyta</taxon>
        <taxon>Magnoliopsida</taxon>
        <taxon>Ranunculales</taxon>
        <taxon>Menispermaceae</taxon>
        <taxon>Menispermoideae</taxon>
        <taxon>Cissampelideae</taxon>
        <taxon>Stephania</taxon>
    </lineage>
</organism>
<dbReference type="EMBL" id="JBBNAG010000005">
    <property type="protein sequence ID" value="KAK9133820.1"/>
    <property type="molecule type" value="Genomic_DNA"/>
</dbReference>
<reference evidence="2 3" key="1">
    <citation type="submission" date="2024-01" db="EMBL/GenBank/DDBJ databases">
        <title>Genome assemblies of Stephania.</title>
        <authorList>
            <person name="Yang L."/>
        </authorList>
    </citation>
    <scope>NUCLEOTIDE SEQUENCE [LARGE SCALE GENOMIC DNA]</scope>
    <source>
        <strain evidence="2">JXDWG</strain>
        <tissue evidence="2">Leaf</tissue>
    </source>
</reference>
<name>A0AAP0JHP4_9MAGN</name>
<evidence type="ECO:0000256" key="1">
    <source>
        <dbReference type="SAM" id="MobiDB-lite"/>
    </source>
</evidence>
<sequence length="161" mass="17157">MLKGSDDHAQPATTREGEAGRPAAKSERMTASRRARAHCAAARWRQRWRRAGSGGGLARRCGGARADAAAPAAAGSARGRDGGRRGGMARAATTERAERALGEQSRQRNLGNSRQRQDGDNSISAAATFGFRNAAAIAVKRDKRCRGRRENESTNVDDAIE</sequence>
<dbReference type="AlphaFoldDB" id="A0AAP0JHP4"/>
<feature type="region of interest" description="Disordered" evidence="1">
    <location>
        <begin position="140"/>
        <end position="161"/>
    </location>
</feature>
<evidence type="ECO:0000313" key="3">
    <source>
        <dbReference type="Proteomes" id="UP001419268"/>
    </source>
</evidence>
<feature type="compositionally biased region" description="Polar residues" evidence="1">
    <location>
        <begin position="107"/>
        <end position="124"/>
    </location>
</feature>
<feature type="region of interest" description="Disordered" evidence="1">
    <location>
        <begin position="1"/>
        <end position="127"/>
    </location>
</feature>
<feature type="compositionally biased region" description="Low complexity" evidence="1">
    <location>
        <begin position="58"/>
        <end position="77"/>
    </location>
</feature>
<evidence type="ECO:0000313" key="2">
    <source>
        <dbReference type="EMBL" id="KAK9133820.1"/>
    </source>
</evidence>